<evidence type="ECO:0000256" key="4">
    <source>
        <dbReference type="ARBA" id="ARBA00022692"/>
    </source>
</evidence>
<dbReference type="Pfam" id="PF25539">
    <property type="entry name" value="Bestrophin_2"/>
    <property type="match status" value="1"/>
</dbReference>
<gene>
    <name evidence="8" type="ORF">Ctob_009996</name>
</gene>
<dbReference type="Proteomes" id="UP000037460">
    <property type="component" value="Unassembled WGS sequence"/>
</dbReference>
<protein>
    <recommendedName>
        <fullName evidence="10">EF-hand domain-containing protein</fullName>
    </recommendedName>
</protein>
<keyword evidence="4" id="KW-0812">Transmembrane</keyword>
<keyword evidence="6" id="KW-0406">Ion transport</keyword>
<keyword evidence="5" id="KW-1133">Transmembrane helix</keyword>
<dbReference type="InterPro" id="IPR018247">
    <property type="entry name" value="EF_Hand_1_Ca_BS"/>
</dbReference>
<evidence type="ECO:0000256" key="7">
    <source>
        <dbReference type="ARBA" id="ARBA00023136"/>
    </source>
</evidence>
<evidence type="ECO:0000256" key="6">
    <source>
        <dbReference type="ARBA" id="ARBA00023065"/>
    </source>
</evidence>
<keyword evidence="7" id="KW-0472">Membrane</keyword>
<evidence type="ECO:0000313" key="9">
    <source>
        <dbReference type="Proteomes" id="UP000037460"/>
    </source>
</evidence>
<evidence type="ECO:0000313" key="8">
    <source>
        <dbReference type="EMBL" id="KOO27235.1"/>
    </source>
</evidence>
<evidence type="ECO:0000256" key="2">
    <source>
        <dbReference type="ARBA" id="ARBA00022448"/>
    </source>
</evidence>
<dbReference type="GO" id="GO:0005886">
    <property type="term" value="C:plasma membrane"/>
    <property type="evidence" value="ECO:0007669"/>
    <property type="project" value="UniProtKB-SubCell"/>
</dbReference>
<evidence type="ECO:0000256" key="5">
    <source>
        <dbReference type="ARBA" id="ARBA00022989"/>
    </source>
</evidence>
<comment type="subcellular location">
    <subcellularLocation>
        <location evidence="1">Cell membrane</location>
        <topology evidence="1">Multi-pass membrane protein</topology>
    </subcellularLocation>
</comment>
<evidence type="ECO:0000256" key="3">
    <source>
        <dbReference type="ARBA" id="ARBA00022475"/>
    </source>
</evidence>
<keyword evidence="3" id="KW-1003">Cell membrane</keyword>
<keyword evidence="9" id="KW-1185">Reference proteome</keyword>
<proteinExistence type="predicted"/>
<evidence type="ECO:0008006" key="10">
    <source>
        <dbReference type="Google" id="ProtNLM"/>
    </source>
</evidence>
<organism evidence="8 9">
    <name type="scientific">Chrysochromulina tobinii</name>
    <dbReference type="NCBI Taxonomy" id="1460289"/>
    <lineage>
        <taxon>Eukaryota</taxon>
        <taxon>Haptista</taxon>
        <taxon>Haptophyta</taxon>
        <taxon>Prymnesiophyceae</taxon>
        <taxon>Prymnesiales</taxon>
        <taxon>Chrysochromulinaceae</taxon>
        <taxon>Chrysochromulina</taxon>
    </lineage>
</organism>
<comment type="caution">
    <text evidence="8">The sequence shown here is derived from an EMBL/GenBank/DDBJ whole genome shotgun (WGS) entry which is preliminary data.</text>
</comment>
<dbReference type="GO" id="GO:0005254">
    <property type="term" value="F:chloride channel activity"/>
    <property type="evidence" value="ECO:0007669"/>
    <property type="project" value="InterPro"/>
</dbReference>
<keyword evidence="2" id="KW-0813">Transport</keyword>
<reference evidence="9" key="1">
    <citation type="journal article" date="2015" name="PLoS Genet.">
        <title>Genome Sequence and Transcriptome Analyses of Chrysochromulina tobin: Metabolic Tools for Enhanced Algal Fitness in the Prominent Order Prymnesiales (Haptophyceae).</title>
        <authorList>
            <person name="Hovde B.T."/>
            <person name="Deodato C.R."/>
            <person name="Hunsperger H.M."/>
            <person name="Ryken S.A."/>
            <person name="Yost W."/>
            <person name="Jha R.K."/>
            <person name="Patterson J."/>
            <person name="Monnat R.J. Jr."/>
            <person name="Barlow S.B."/>
            <person name="Starkenburg S.R."/>
            <person name="Cattolico R.A."/>
        </authorList>
    </citation>
    <scope>NUCLEOTIDE SEQUENCE</scope>
    <source>
        <strain evidence="9">CCMP291</strain>
    </source>
</reference>
<name>A0A0M0JL73_9EUKA</name>
<dbReference type="OrthoDB" id="1368at2759"/>
<evidence type="ECO:0000256" key="1">
    <source>
        <dbReference type="ARBA" id="ARBA00004651"/>
    </source>
</evidence>
<accession>A0A0M0JL73</accession>
<sequence length="365" mass="40842">MRSYNAFGLEVSLLDADGDGIITKEELDSASLLAILSETDLYKEMSRQTRRDEYDYQDWINVRSNNRLLANLKTLSASRVVRSLWRELAFLLSLSSVLVWFNSVGSPWLYAEGYTSSVQIVHATMEPWDLSASFLSLLVAFRTNASYERWMSARTIWQHVTTICRNAALQICWKTELSSLEKANGIGLLSAYALCLHAHVADSGVSKALPAKLEKLLSKGDATKILMCENRPLAALGLFTKTCNRVADGDTRLLLQTGVTELADDMGKCERIFKTPIPRIYSRHTARFLGAWLVTLPFGLYDTCSVDGSHWLLVPCMVTIGCFLLGIEELASQIEEPFSILPIAVYCDEIDRSMREVEQMAVDDA</sequence>
<dbReference type="PROSITE" id="PS00018">
    <property type="entry name" value="EF_HAND_1"/>
    <property type="match status" value="1"/>
</dbReference>
<dbReference type="PANTHER" id="PTHR33281:SF19">
    <property type="entry name" value="VOLTAGE-DEPENDENT ANION CHANNEL-FORMING PROTEIN YNEE"/>
    <property type="match status" value="1"/>
</dbReference>
<dbReference type="AlphaFoldDB" id="A0A0M0JL73"/>
<dbReference type="EMBL" id="JWZX01002742">
    <property type="protein sequence ID" value="KOO27235.1"/>
    <property type="molecule type" value="Genomic_DNA"/>
</dbReference>
<dbReference type="PANTHER" id="PTHR33281">
    <property type="entry name" value="UPF0187 PROTEIN YNEE"/>
    <property type="match status" value="1"/>
</dbReference>
<dbReference type="InterPro" id="IPR044669">
    <property type="entry name" value="YneE/VCCN1/2-like"/>
</dbReference>